<proteinExistence type="predicted"/>
<dbReference type="GO" id="GO:0004252">
    <property type="term" value="F:serine-type endopeptidase activity"/>
    <property type="evidence" value="ECO:0007669"/>
    <property type="project" value="InterPro"/>
</dbReference>
<gene>
    <name evidence="2" type="ORF">COC42_12255</name>
</gene>
<accession>A0A2A4B2Q7</accession>
<dbReference type="GO" id="GO:0006465">
    <property type="term" value="P:signal peptide processing"/>
    <property type="evidence" value="ECO:0007669"/>
    <property type="project" value="InterPro"/>
</dbReference>
<comment type="caution">
    <text evidence="2">The sequence shown here is derived from an EMBL/GenBank/DDBJ whole genome shotgun (WGS) entry which is preliminary data.</text>
</comment>
<organism evidence="2 3">
    <name type="scientific">Sphingomonas spermidinifaciens</name>
    <dbReference type="NCBI Taxonomy" id="1141889"/>
    <lineage>
        <taxon>Bacteria</taxon>
        <taxon>Pseudomonadati</taxon>
        <taxon>Pseudomonadota</taxon>
        <taxon>Alphaproteobacteria</taxon>
        <taxon>Sphingomonadales</taxon>
        <taxon>Sphingomonadaceae</taxon>
        <taxon>Sphingomonas</taxon>
    </lineage>
</organism>
<dbReference type="EMBL" id="NWMW01000002">
    <property type="protein sequence ID" value="PCD02222.1"/>
    <property type="molecule type" value="Genomic_DNA"/>
</dbReference>
<dbReference type="AlphaFoldDB" id="A0A2A4B2Q7"/>
<reference evidence="2 3" key="1">
    <citation type="submission" date="2017-09" db="EMBL/GenBank/DDBJ databases">
        <title>Sphingomonas spermidinifaciens 9NM-10, whole genome shotgun sequence.</title>
        <authorList>
            <person name="Feng G."/>
            <person name="Zhu H."/>
        </authorList>
    </citation>
    <scope>NUCLEOTIDE SEQUENCE [LARGE SCALE GENOMIC DNA]</scope>
    <source>
        <strain evidence="2 3">9NM-10</strain>
    </source>
</reference>
<dbReference type="RefSeq" id="WP_096343600.1">
    <property type="nucleotide sequence ID" value="NZ_NWMW01000002.1"/>
</dbReference>
<feature type="domain" description="Peptidase S26" evidence="1">
    <location>
        <begin position="3"/>
        <end position="163"/>
    </location>
</feature>
<sequence length="191" mass="20303">MTRFGVLLTGYCAIAAVVIPAFVQPVPRLMWNVSASVPVGLYLARPASNLKRGDLVAAHAPAPVALLMAHRGYLPSRVPMLKHVAATAGQRVCRTGLMVSIDGEHVAEARPRDRMGRPLPSWSGCRTLGAGEVFLLNPASAASFDGRYSGPIPARGIIGVMTPLWLPGGADADLPSFSQAKTKERPNDQDR</sequence>
<dbReference type="Proteomes" id="UP000218366">
    <property type="component" value="Unassembled WGS sequence"/>
</dbReference>
<evidence type="ECO:0000259" key="1">
    <source>
        <dbReference type="Pfam" id="PF10502"/>
    </source>
</evidence>
<protein>
    <recommendedName>
        <fullName evidence="1">Peptidase S26 domain-containing protein</fullName>
    </recommendedName>
</protein>
<dbReference type="InterPro" id="IPR019533">
    <property type="entry name" value="Peptidase_S26"/>
</dbReference>
<dbReference type="Gene3D" id="2.10.109.10">
    <property type="entry name" value="Umud Fragment, subunit A"/>
    <property type="match status" value="1"/>
</dbReference>
<name>A0A2A4B2Q7_9SPHN</name>
<dbReference type="InterPro" id="IPR036286">
    <property type="entry name" value="LexA/Signal_pep-like_sf"/>
</dbReference>
<evidence type="ECO:0000313" key="2">
    <source>
        <dbReference type="EMBL" id="PCD02222.1"/>
    </source>
</evidence>
<dbReference type="SUPFAM" id="SSF51306">
    <property type="entry name" value="LexA/Signal peptidase"/>
    <property type="match status" value="1"/>
</dbReference>
<dbReference type="OrthoDB" id="5360818at2"/>
<keyword evidence="3" id="KW-1185">Reference proteome</keyword>
<evidence type="ECO:0000313" key="3">
    <source>
        <dbReference type="Proteomes" id="UP000218366"/>
    </source>
</evidence>
<dbReference type="Pfam" id="PF10502">
    <property type="entry name" value="Peptidase_S26"/>
    <property type="match status" value="1"/>
</dbReference>